<proteinExistence type="predicted"/>
<gene>
    <name evidence="1" type="ORF">METZ01_LOCUS336674</name>
</gene>
<name>A0A382QFS2_9ZZZZ</name>
<dbReference type="AlphaFoldDB" id="A0A382QFS2"/>
<accession>A0A382QFS2</accession>
<dbReference type="EMBL" id="UINC01113893">
    <property type="protein sequence ID" value="SVC83820.1"/>
    <property type="molecule type" value="Genomic_DNA"/>
</dbReference>
<feature type="non-terminal residue" evidence="1">
    <location>
        <position position="1"/>
    </location>
</feature>
<reference evidence="1" key="1">
    <citation type="submission" date="2018-05" db="EMBL/GenBank/DDBJ databases">
        <authorList>
            <person name="Lanie J.A."/>
            <person name="Ng W.-L."/>
            <person name="Kazmierczak K.M."/>
            <person name="Andrzejewski T.M."/>
            <person name="Davidsen T.M."/>
            <person name="Wayne K.J."/>
            <person name="Tettelin H."/>
            <person name="Glass J.I."/>
            <person name="Rusch D."/>
            <person name="Podicherti R."/>
            <person name="Tsui H.-C.T."/>
            <person name="Winkler M.E."/>
        </authorList>
    </citation>
    <scope>NUCLEOTIDE SEQUENCE</scope>
</reference>
<evidence type="ECO:0000313" key="1">
    <source>
        <dbReference type="EMBL" id="SVC83820.1"/>
    </source>
</evidence>
<protein>
    <submittedName>
        <fullName evidence="1">Uncharacterized protein</fullName>
    </submittedName>
</protein>
<organism evidence="1">
    <name type="scientific">marine metagenome</name>
    <dbReference type="NCBI Taxonomy" id="408172"/>
    <lineage>
        <taxon>unclassified sequences</taxon>
        <taxon>metagenomes</taxon>
        <taxon>ecological metagenomes</taxon>
    </lineage>
</organism>
<sequence>RAMGTAPVAHREKLDLTDEEFALVSSDIPPIVPRYQTYVDFGDWMEEVWTEMITS</sequence>